<feature type="transmembrane region" description="Helical" evidence="1">
    <location>
        <begin position="375"/>
        <end position="394"/>
    </location>
</feature>
<keyword evidence="3" id="KW-0012">Acyltransferase</keyword>
<evidence type="ECO:0000313" key="4">
    <source>
        <dbReference type="Proteomes" id="UP001172101"/>
    </source>
</evidence>
<dbReference type="InterPro" id="IPR050879">
    <property type="entry name" value="Acyltransferase_3"/>
</dbReference>
<keyword evidence="1" id="KW-1133">Transmembrane helix</keyword>
<evidence type="ECO:0000256" key="1">
    <source>
        <dbReference type="SAM" id="Phobius"/>
    </source>
</evidence>
<reference evidence="3" key="1">
    <citation type="submission" date="2023-06" db="EMBL/GenBank/DDBJ databases">
        <title>Genome-scale phylogeny and comparative genomics of the fungal order Sordariales.</title>
        <authorList>
            <consortium name="Lawrence Berkeley National Laboratory"/>
            <person name="Hensen N."/>
            <person name="Bonometti L."/>
            <person name="Westerberg I."/>
            <person name="Brannstrom I.O."/>
            <person name="Guillou S."/>
            <person name="Cros-Aarteil S."/>
            <person name="Calhoun S."/>
            <person name="Haridas S."/>
            <person name="Kuo A."/>
            <person name="Mondo S."/>
            <person name="Pangilinan J."/>
            <person name="Riley R."/>
            <person name="LaButti K."/>
            <person name="Andreopoulos B."/>
            <person name="Lipzen A."/>
            <person name="Chen C."/>
            <person name="Yanf M."/>
            <person name="Daum C."/>
            <person name="Ng V."/>
            <person name="Clum A."/>
            <person name="Steindorff A."/>
            <person name="Ohm R."/>
            <person name="Martin F."/>
            <person name="Silar P."/>
            <person name="Natvig D."/>
            <person name="Lalanne C."/>
            <person name="Gautier V."/>
            <person name="Ament-velasquez S.L."/>
            <person name="Kruys A."/>
            <person name="Hutchinson M.I."/>
            <person name="Powell A.J."/>
            <person name="Barry K."/>
            <person name="Miller A.N."/>
            <person name="Grigoriev I.V."/>
            <person name="Debuchy R."/>
            <person name="Gladieux P."/>
            <person name="Thoren M.H."/>
            <person name="Johannesson H."/>
        </authorList>
    </citation>
    <scope>NUCLEOTIDE SEQUENCE</scope>
    <source>
        <strain evidence="3">SMH2392-1A</strain>
    </source>
</reference>
<dbReference type="Pfam" id="PF01757">
    <property type="entry name" value="Acyl_transf_3"/>
    <property type="match status" value="1"/>
</dbReference>
<keyword evidence="1" id="KW-0472">Membrane</keyword>
<protein>
    <submittedName>
        <fullName evidence="3">Acyltransferase family-domain-containing protein</fullName>
    </submittedName>
</protein>
<feature type="transmembrane region" description="Helical" evidence="1">
    <location>
        <begin position="343"/>
        <end position="363"/>
    </location>
</feature>
<dbReference type="GeneID" id="85321199"/>
<feature type="transmembrane region" description="Helical" evidence="1">
    <location>
        <begin position="432"/>
        <end position="452"/>
    </location>
</feature>
<dbReference type="EMBL" id="JAUIRO010000004">
    <property type="protein sequence ID" value="KAK0718520.1"/>
    <property type="molecule type" value="Genomic_DNA"/>
</dbReference>
<feature type="transmembrane region" description="Helical" evidence="1">
    <location>
        <begin position="248"/>
        <end position="272"/>
    </location>
</feature>
<dbReference type="Proteomes" id="UP001172101">
    <property type="component" value="Unassembled WGS sequence"/>
</dbReference>
<feature type="transmembrane region" description="Helical" evidence="1">
    <location>
        <begin position="108"/>
        <end position="131"/>
    </location>
</feature>
<dbReference type="PANTHER" id="PTHR23028">
    <property type="entry name" value="ACETYLTRANSFERASE"/>
    <property type="match status" value="1"/>
</dbReference>
<keyword evidence="4" id="KW-1185">Reference proteome</keyword>
<comment type="caution">
    <text evidence="3">The sequence shown here is derived from an EMBL/GenBank/DDBJ whole genome shotgun (WGS) entry which is preliminary data.</text>
</comment>
<sequence>MPSDVVEILESEDWAGGEHISQCRSAWKSALKWCLPSLLAQNAVPPRQTAYLDGMRGFAALLVYWHHHQHSAHPGPLAAIMESGFGLNNEYRFAAFPGIRTFFNGGHYAVSVLFVISGYVLSIKPLTLVHAREQAKLADHLSSALFRRWARLYTPLICTTFLFMTSWHLLGLWTRGAKPQSSYRGELWAWYAELKNFSFVFNCGGVPWLSYNFHLWSIPMEFKGSVVIFTSVLAFSRCRRNARLLLEAGLVFYFLYIVDGWYCAFFSAGMLLCDLELLAAGDALPSIFTQLQPAKKLIFHQLLVVSLYMGGVPSHSTDVADLRKNPGWYYLSFLKPQAALNYAWFYLFWAAVLFVASVPHIWWLKRFFEMGFCQYLGRVSFALYLVHGPILLTLGDRLYTAFGWHAEAQVRNLSGWVDIVELPKWGPLGLELSFLVPHLILLPVTLYCADIVTRAFDKPSMKIPQRLYAITLGHPTRPSQPGDAVGLSNLFTTNVHQSTT</sequence>
<feature type="transmembrane region" description="Helical" evidence="1">
    <location>
        <begin position="216"/>
        <end position="236"/>
    </location>
</feature>
<proteinExistence type="predicted"/>
<name>A0AA40DWU0_9PEZI</name>
<keyword evidence="3" id="KW-0808">Transferase</keyword>
<organism evidence="3 4">
    <name type="scientific">Lasiosphaeria miniovina</name>
    <dbReference type="NCBI Taxonomy" id="1954250"/>
    <lineage>
        <taxon>Eukaryota</taxon>
        <taxon>Fungi</taxon>
        <taxon>Dikarya</taxon>
        <taxon>Ascomycota</taxon>
        <taxon>Pezizomycotina</taxon>
        <taxon>Sordariomycetes</taxon>
        <taxon>Sordariomycetidae</taxon>
        <taxon>Sordariales</taxon>
        <taxon>Lasiosphaeriaceae</taxon>
        <taxon>Lasiosphaeria</taxon>
    </lineage>
</organism>
<feature type="domain" description="Acyltransferase 3" evidence="2">
    <location>
        <begin position="50"/>
        <end position="401"/>
    </location>
</feature>
<dbReference type="RefSeq" id="XP_060297313.1">
    <property type="nucleotide sequence ID" value="XM_060437929.1"/>
</dbReference>
<accession>A0AA40DWU0</accession>
<keyword evidence="1" id="KW-0812">Transmembrane</keyword>
<evidence type="ECO:0000313" key="3">
    <source>
        <dbReference type="EMBL" id="KAK0718520.1"/>
    </source>
</evidence>
<dbReference type="PANTHER" id="PTHR23028:SF125">
    <property type="entry name" value="ACYLTRANSFERASE"/>
    <property type="match status" value="1"/>
</dbReference>
<gene>
    <name evidence="3" type="ORF">B0T26DRAFT_647732</name>
</gene>
<feature type="transmembrane region" description="Helical" evidence="1">
    <location>
        <begin position="152"/>
        <end position="173"/>
    </location>
</feature>
<dbReference type="GO" id="GO:0016747">
    <property type="term" value="F:acyltransferase activity, transferring groups other than amino-acyl groups"/>
    <property type="evidence" value="ECO:0007669"/>
    <property type="project" value="InterPro"/>
</dbReference>
<dbReference type="InterPro" id="IPR002656">
    <property type="entry name" value="Acyl_transf_3_dom"/>
</dbReference>
<evidence type="ECO:0000259" key="2">
    <source>
        <dbReference type="Pfam" id="PF01757"/>
    </source>
</evidence>
<dbReference type="AlphaFoldDB" id="A0AA40DWU0"/>